<dbReference type="PANTHER" id="PTHR43364:SF7">
    <property type="entry name" value="NADP-DEPENDENT OXIDOREDUCTASE DOMAIN-CONTAINING PROTEIN-RELATED"/>
    <property type="match status" value="1"/>
</dbReference>
<dbReference type="EMBL" id="NLAX01000010">
    <property type="protein sequence ID" value="PKS09088.1"/>
    <property type="molecule type" value="Genomic_DNA"/>
</dbReference>
<feature type="domain" description="NADP-dependent oxidoreductase" evidence="4">
    <location>
        <begin position="40"/>
        <end position="334"/>
    </location>
</feature>
<evidence type="ECO:0000259" key="4">
    <source>
        <dbReference type="Pfam" id="PF00248"/>
    </source>
</evidence>
<evidence type="ECO:0000256" key="1">
    <source>
        <dbReference type="ARBA" id="ARBA00022857"/>
    </source>
</evidence>
<keyword evidence="1" id="KW-0521">NADP</keyword>
<evidence type="ECO:0000256" key="3">
    <source>
        <dbReference type="ARBA" id="ARBA00038157"/>
    </source>
</evidence>
<evidence type="ECO:0000313" key="5">
    <source>
        <dbReference type="EMBL" id="PKS09088.1"/>
    </source>
</evidence>
<dbReference type="InterPro" id="IPR036812">
    <property type="entry name" value="NAD(P)_OxRdtase_dom_sf"/>
</dbReference>
<dbReference type="STRING" id="41688.A0A2N3N9G5"/>
<dbReference type="VEuPathDB" id="FungiDB:jhhlp_003702"/>
<dbReference type="InterPro" id="IPR050523">
    <property type="entry name" value="AKR_Detox_Biosynth"/>
</dbReference>
<dbReference type="Proteomes" id="UP000233524">
    <property type="component" value="Unassembled WGS sequence"/>
</dbReference>
<dbReference type="GO" id="GO:0016491">
    <property type="term" value="F:oxidoreductase activity"/>
    <property type="evidence" value="ECO:0007669"/>
    <property type="project" value="UniProtKB-KW"/>
</dbReference>
<proteinExistence type="inferred from homology"/>
<protein>
    <recommendedName>
        <fullName evidence="4">NADP-dependent oxidoreductase domain-containing protein</fullName>
    </recommendedName>
</protein>
<evidence type="ECO:0000256" key="2">
    <source>
        <dbReference type="ARBA" id="ARBA00023002"/>
    </source>
</evidence>
<comment type="caution">
    <text evidence="5">The sequence shown here is derived from an EMBL/GenBank/DDBJ whole genome shotgun (WGS) entry which is preliminary data.</text>
</comment>
<dbReference type="PANTHER" id="PTHR43364">
    <property type="entry name" value="NADH-SPECIFIC METHYLGLYOXAL REDUCTASE-RELATED"/>
    <property type="match status" value="1"/>
</dbReference>
<dbReference type="OrthoDB" id="48988at2759"/>
<dbReference type="SUPFAM" id="SSF51430">
    <property type="entry name" value="NAD(P)-linked oxidoreductase"/>
    <property type="match status" value="1"/>
</dbReference>
<keyword evidence="6" id="KW-1185">Reference proteome</keyword>
<name>A0A2N3N9G5_9PEZI</name>
<dbReference type="InParanoid" id="A0A2N3N9G5"/>
<dbReference type="AlphaFoldDB" id="A0A2N3N9G5"/>
<evidence type="ECO:0000313" key="6">
    <source>
        <dbReference type="Proteomes" id="UP000233524"/>
    </source>
</evidence>
<keyword evidence="2" id="KW-0560">Oxidoreductase</keyword>
<reference evidence="5 6" key="1">
    <citation type="journal article" date="2017" name="G3 (Bethesda)">
        <title>First Draft Genome Sequence of the Pathogenic Fungus Lomentospora prolificans (Formerly Scedosporium prolificans).</title>
        <authorList>
            <person name="Luo R."/>
            <person name="Zimin A."/>
            <person name="Workman R."/>
            <person name="Fan Y."/>
            <person name="Pertea G."/>
            <person name="Grossman N."/>
            <person name="Wear M.P."/>
            <person name="Jia B."/>
            <person name="Miller H."/>
            <person name="Casadevall A."/>
            <person name="Timp W."/>
            <person name="Zhang S.X."/>
            <person name="Salzberg S.L."/>
        </authorList>
    </citation>
    <scope>NUCLEOTIDE SEQUENCE [LARGE SCALE GENOMIC DNA]</scope>
    <source>
        <strain evidence="5 6">JHH-5317</strain>
    </source>
</reference>
<gene>
    <name evidence="5" type="ORF">jhhlp_003702</name>
</gene>
<sequence>MVHTIPGIPPPPAPKSPLGRYRILSPTASVRVSPFCLSGMSFGTGWGGDIKGCTQKKAEAALDFYFENGGMSWASACNFVDTANNYQGEESEKIIGDWMARRVISTKYSTNFRAEHGDSEIMINSTGNSAKSLITSVNASLEKLQTDYIDILYVHWWDHSTSYIELVQSLNHLVATGKVLYLGVSNMPAWVVSRANEYARAHGHRQFSVYQGRWSASNSDLEREIAPMAQSEGMAVIASGVISGPVFMTSEQRLAYKSGHKQMNEHETKLCKVLGAIADEKYTSPVCVGLAYVMQKQPYVFPLIPNPSVGGLQESMQALTITLSKTDMARIEGAAPFSPGFPHDLLSWNGRETDPWLPRAGGHINYVPSPEPIKLSSEMPREPSF</sequence>
<dbReference type="Pfam" id="PF00248">
    <property type="entry name" value="Aldo_ket_red"/>
    <property type="match status" value="1"/>
</dbReference>
<dbReference type="Gene3D" id="3.20.20.100">
    <property type="entry name" value="NADP-dependent oxidoreductase domain"/>
    <property type="match status" value="1"/>
</dbReference>
<organism evidence="5 6">
    <name type="scientific">Lomentospora prolificans</name>
    <dbReference type="NCBI Taxonomy" id="41688"/>
    <lineage>
        <taxon>Eukaryota</taxon>
        <taxon>Fungi</taxon>
        <taxon>Dikarya</taxon>
        <taxon>Ascomycota</taxon>
        <taxon>Pezizomycotina</taxon>
        <taxon>Sordariomycetes</taxon>
        <taxon>Hypocreomycetidae</taxon>
        <taxon>Microascales</taxon>
        <taxon>Microascaceae</taxon>
        <taxon>Lomentospora</taxon>
    </lineage>
</organism>
<comment type="similarity">
    <text evidence="3">Belongs to the aldo/keto reductase family. Aldo/keto reductase 2 subfamily.</text>
</comment>
<dbReference type="InterPro" id="IPR023210">
    <property type="entry name" value="NADP_OxRdtase_dom"/>
</dbReference>
<accession>A0A2N3N9G5</accession>